<feature type="region of interest" description="Disordered" evidence="1">
    <location>
        <begin position="259"/>
        <end position="279"/>
    </location>
</feature>
<evidence type="ECO:0000313" key="2">
    <source>
        <dbReference type="EMBL" id="EPY16398.1"/>
    </source>
</evidence>
<feature type="compositionally biased region" description="Acidic residues" evidence="1">
    <location>
        <begin position="379"/>
        <end position="388"/>
    </location>
</feature>
<sequence length="388" mass="41588">MAEPFSGSELLLRKAALYARLQGYAQTDVHRDEAECNTLSYSGDTYPLLGLQRLCHALALADVRSARQEGGGGPAEPQRRGIDDQLWRDLLFSSFSGIQRATAQPSVRAWDSRATGAAAAPAGAAQREAERRAELYAAETRFLTAAGQLPTEVALLDPSIGDVAEHLRRLHRKLHRMRHPPRAAEPEAGEAPPSPRQPSPSSSSISLSSSEEEDADEEGAEAAPGAASAPLQDFYRRYDHVIAFANAERATRQVLEAIRQAPPPSAPTVGSGGPGAARLRPRLTPAQTVLQLAQQQQTAPPVGTDGAGGRRAAPAPSADDRRAVLAYLKRVAWLQKQAESGSASVLAEKTPEQRAQAELAHTQSERANFSRKRGRQEEGADGGEDEEK</sequence>
<dbReference type="AlphaFoldDB" id="S9TJ35"/>
<organism evidence="2 3">
    <name type="scientific">Strigomonas culicis</name>
    <dbReference type="NCBI Taxonomy" id="28005"/>
    <lineage>
        <taxon>Eukaryota</taxon>
        <taxon>Discoba</taxon>
        <taxon>Euglenozoa</taxon>
        <taxon>Kinetoplastea</taxon>
        <taxon>Metakinetoplastina</taxon>
        <taxon>Trypanosomatida</taxon>
        <taxon>Trypanosomatidae</taxon>
        <taxon>Strigomonadinae</taxon>
        <taxon>Strigomonas</taxon>
    </lineage>
</organism>
<feature type="region of interest" description="Disordered" evidence="1">
    <location>
        <begin position="339"/>
        <end position="388"/>
    </location>
</feature>
<evidence type="ECO:0000313" key="3">
    <source>
        <dbReference type="Proteomes" id="UP000015354"/>
    </source>
</evidence>
<gene>
    <name evidence="2" type="ORF">STCU_11318</name>
</gene>
<dbReference type="EMBL" id="ATMH01011247">
    <property type="protein sequence ID" value="EPY16398.1"/>
    <property type="molecule type" value="Genomic_DNA"/>
</dbReference>
<proteinExistence type="predicted"/>
<evidence type="ECO:0000256" key="1">
    <source>
        <dbReference type="SAM" id="MobiDB-lite"/>
    </source>
</evidence>
<dbReference type="Proteomes" id="UP000015354">
    <property type="component" value="Unassembled WGS sequence"/>
</dbReference>
<comment type="caution">
    <text evidence="2">The sequence shown here is derived from an EMBL/GenBank/DDBJ whole genome shotgun (WGS) entry which is preliminary data.</text>
</comment>
<keyword evidence="3" id="KW-1185">Reference proteome</keyword>
<protein>
    <submittedName>
        <fullName evidence="2">Uncharacterized protein</fullName>
    </submittedName>
</protein>
<accession>S9TJ35</accession>
<feature type="region of interest" description="Disordered" evidence="1">
    <location>
        <begin position="175"/>
        <end position="227"/>
    </location>
</feature>
<feature type="region of interest" description="Disordered" evidence="1">
    <location>
        <begin position="294"/>
        <end position="320"/>
    </location>
</feature>
<name>S9TJ35_9TRYP</name>
<feature type="compositionally biased region" description="Acidic residues" evidence="1">
    <location>
        <begin position="210"/>
        <end position="220"/>
    </location>
</feature>
<feature type="compositionally biased region" description="Low complexity" evidence="1">
    <location>
        <begin position="199"/>
        <end position="209"/>
    </location>
</feature>
<reference evidence="2 3" key="1">
    <citation type="journal article" date="2013" name="PLoS ONE">
        <title>Predicting the Proteins of Angomonas deanei, Strigomonas culicis and Their Respective Endosymbionts Reveals New Aspects of the Trypanosomatidae Family.</title>
        <authorList>
            <person name="Motta M.C."/>
            <person name="Martins A.C."/>
            <person name="de Souza S.S."/>
            <person name="Catta-Preta C.M."/>
            <person name="Silva R."/>
            <person name="Klein C.C."/>
            <person name="de Almeida L.G."/>
            <person name="de Lima Cunha O."/>
            <person name="Ciapina L.P."/>
            <person name="Brocchi M."/>
            <person name="Colabardini A.C."/>
            <person name="de Araujo Lima B."/>
            <person name="Machado C.R."/>
            <person name="de Almeida Soares C.M."/>
            <person name="Probst C.M."/>
            <person name="de Menezes C.B."/>
            <person name="Thompson C.E."/>
            <person name="Bartholomeu D.C."/>
            <person name="Gradia D.F."/>
            <person name="Pavoni D.P."/>
            <person name="Grisard E.C."/>
            <person name="Fantinatti-Garboggini F."/>
            <person name="Marchini F.K."/>
            <person name="Rodrigues-Luiz G.F."/>
            <person name="Wagner G."/>
            <person name="Goldman G.H."/>
            <person name="Fietto J.L."/>
            <person name="Elias M.C."/>
            <person name="Goldman M.H."/>
            <person name="Sagot M.F."/>
            <person name="Pereira M."/>
            <person name="Stoco P.H."/>
            <person name="de Mendonca-Neto R.P."/>
            <person name="Teixeira S.M."/>
            <person name="Maciel T.E."/>
            <person name="de Oliveira Mendes T.A."/>
            <person name="Urmenyi T.P."/>
            <person name="de Souza W."/>
            <person name="Schenkman S."/>
            <person name="de Vasconcelos A.T."/>
        </authorList>
    </citation>
    <scope>NUCLEOTIDE SEQUENCE [LARGE SCALE GENOMIC DNA]</scope>
</reference>